<dbReference type="AlphaFoldDB" id="A0AA38JQG6"/>
<dbReference type="Gene3D" id="3.40.50.10540">
    <property type="entry name" value="Crotonobetainyl-coa:carnitine coa-transferase, domain 1"/>
    <property type="match status" value="1"/>
</dbReference>
<evidence type="ECO:0000313" key="2">
    <source>
        <dbReference type="EMBL" id="KAJ3734585.1"/>
    </source>
</evidence>
<accession>A0AA38JQG6</accession>
<dbReference type="Pfam" id="PF02515">
    <property type="entry name" value="CoA_transf_3"/>
    <property type="match status" value="1"/>
</dbReference>
<dbReference type="InterPro" id="IPR023606">
    <property type="entry name" value="CoA-Trfase_III_dom_1_sf"/>
</dbReference>
<comment type="similarity">
    <text evidence="1">Belongs to the CoA-transferase III family.</text>
</comment>
<dbReference type="EMBL" id="JANVFO010000013">
    <property type="protein sequence ID" value="KAJ3734585.1"/>
    <property type="molecule type" value="Genomic_DNA"/>
</dbReference>
<keyword evidence="3" id="KW-1185">Reference proteome</keyword>
<dbReference type="PANTHER" id="PTHR48229">
    <property type="entry name" value="CAIB/BAIF FAMILY ENZYME (AFU_ORTHOLOGUE AFUA_1G05360)-RELATED"/>
    <property type="match status" value="1"/>
</dbReference>
<dbReference type="PANTHER" id="PTHR48229:SF1">
    <property type="entry name" value="ALPHA METHYLACYL-COA RACEMASE-RELATED"/>
    <property type="match status" value="1"/>
</dbReference>
<reference evidence="2" key="1">
    <citation type="submission" date="2022-08" db="EMBL/GenBank/DDBJ databases">
        <authorList>
            <consortium name="DOE Joint Genome Institute"/>
            <person name="Min B."/>
            <person name="Sierra-Patev S."/>
            <person name="Naranjo-Ortiz M."/>
            <person name="Looney B."/>
            <person name="Konkel Z."/>
            <person name="Slot J.C."/>
            <person name="Sakamoto Y."/>
            <person name="Steenwyk J.L."/>
            <person name="Rokas A."/>
            <person name="Carro J."/>
            <person name="Camarero S."/>
            <person name="Ferreira P."/>
            <person name="Molpeceres G."/>
            <person name="Ruiz-duenas F.J."/>
            <person name="Serrano A."/>
            <person name="Henrissat B."/>
            <person name="Drula E."/>
            <person name="Hughes K.W."/>
            <person name="Mata J.L."/>
            <person name="Ishikawa N.K."/>
            <person name="Vargas-Isla R."/>
            <person name="Ushijima S."/>
            <person name="Smith C.A."/>
            <person name="Ahrendt S."/>
            <person name="Andreopoulos W."/>
            <person name="He G."/>
            <person name="LaButti K."/>
            <person name="Lipzen A."/>
            <person name="Ng V."/>
            <person name="Riley R."/>
            <person name="Sandor L."/>
            <person name="Barry K."/>
            <person name="Martinez A.T."/>
            <person name="Xiao Y."/>
            <person name="Gibbons J.G."/>
            <person name="Terashima K."/>
            <person name="Hibbett D.S."/>
            <person name="Grigoriev I.V."/>
        </authorList>
    </citation>
    <scope>NUCLEOTIDE SEQUENCE</scope>
    <source>
        <strain evidence="2">ET3784</strain>
    </source>
</reference>
<name>A0AA38JQG6_9AGAR</name>
<reference evidence="2" key="2">
    <citation type="journal article" date="2023" name="Proc. Natl. Acad. Sci. U.S.A.">
        <title>A global phylogenomic analysis of the shiitake genus Lentinula.</title>
        <authorList>
            <person name="Sierra-Patev S."/>
            <person name="Min B."/>
            <person name="Naranjo-Ortiz M."/>
            <person name="Looney B."/>
            <person name="Konkel Z."/>
            <person name="Slot J.C."/>
            <person name="Sakamoto Y."/>
            <person name="Steenwyk J.L."/>
            <person name="Rokas A."/>
            <person name="Carro J."/>
            <person name="Camarero S."/>
            <person name="Ferreira P."/>
            <person name="Molpeceres G."/>
            <person name="Ruiz-Duenas F.J."/>
            <person name="Serrano A."/>
            <person name="Henrissat B."/>
            <person name="Drula E."/>
            <person name="Hughes K.W."/>
            <person name="Mata J.L."/>
            <person name="Ishikawa N.K."/>
            <person name="Vargas-Isla R."/>
            <person name="Ushijima S."/>
            <person name="Smith C.A."/>
            <person name="Donoghue J."/>
            <person name="Ahrendt S."/>
            <person name="Andreopoulos W."/>
            <person name="He G."/>
            <person name="LaButti K."/>
            <person name="Lipzen A."/>
            <person name="Ng V."/>
            <person name="Riley R."/>
            <person name="Sandor L."/>
            <person name="Barry K."/>
            <person name="Martinez A.T."/>
            <person name="Xiao Y."/>
            <person name="Gibbons J.G."/>
            <person name="Terashima K."/>
            <person name="Grigoriev I.V."/>
            <person name="Hibbett D."/>
        </authorList>
    </citation>
    <scope>NUCLEOTIDE SEQUENCE</scope>
    <source>
        <strain evidence="2">ET3784</strain>
    </source>
</reference>
<dbReference type="InterPro" id="IPR003673">
    <property type="entry name" value="CoA-Trfase_fam_III"/>
</dbReference>
<proteinExistence type="inferred from homology"/>
<dbReference type="GO" id="GO:0003824">
    <property type="term" value="F:catalytic activity"/>
    <property type="evidence" value="ECO:0007669"/>
    <property type="project" value="InterPro"/>
</dbReference>
<dbReference type="Proteomes" id="UP001176059">
    <property type="component" value="Unassembled WGS sequence"/>
</dbReference>
<evidence type="ECO:0000256" key="1">
    <source>
        <dbReference type="ARBA" id="ARBA00008383"/>
    </source>
</evidence>
<protein>
    <submittedName>
        <fullName evidence="2">CoA-transferase family III domain-containing protein</fullName>
    </submittedName>
</protein>
<comment type="caution">
    <text evidence="2">The sequence shown here is derived from an EMBL/GenBank/DDBJ whole genome shotgun (WGS) entry which is preliminary data.</text>
</comment>
<evidence type="ECO:0000313" key="3">
    <source>
        <dbReference type="Proteomes" id="UP001176059"/>
    </source>
</evidence>
<dbReference type="SUPFAM" id="SSF89796">
    <property type="entry name" value="CoA-transferase family III (CaiB/BaiF)"/>
    <property type="match status" value="2"/>
</dbReference>
<organism evidence="2 3">
    <name type="scientific">Lentinula guzmanii</name>
    <dbReference type="NCBI Taxonomy" id="2804957"/>
    <lineage>
        <taxon>Eukaryota</taxon>
        <taxon>Fungi</taxon>
        <taxon>Dikarya</taxon>
        <taxon>Basidiomycota</taxon>
        <taxon>Agaricomycotina</taxon>
        <taxon>Agaricomycetes</taxon>
        <taxon>Agaricomycetidae</taxon>
        <taxon>Agaricales</taxon>
        <taxon>Marasmiineae</taxon>
        <taxon>Omphalotaceae</taxon>
        <taxon>Lentinula</taxon>
    </lineage>
</organism>
<sequence>MRRLPAYRLMEFRRTMTSYSTVETSKQVLLSTFEHNLPVLPEVRANVNCVEFTTDSDQPLIPIALKAHESFAALKALEGIIAVTLCKKRFGDDKDIKALVNCNHAALFPAMSFLSTVDGMPKWDPEMKQKIKDTDLNQVYSNIYRRMLTSIYRTKDGRFYHLHASLDATPTFQALGLPSYDEEKNEKARAQRAIETITQQLTSDVIDSMIRDIKQAGSPCLTREEFLDSSHGKHISKYIPALKLSPQGPNILSGVKVLDLTRVIAGPVITRTLAEYGAQVMRITNHNLPDQSYYAVDFNFGKRTIDLDLKSPEGRKVFEKLLEDVDVIVDGYRPGAIARLGYGPDDLLKRFAGARGFVYVKESCYGEGGEWSDRPGWQQIADSVSGVSWANGQALGLEEPVPPPFPLADFGAGELGCIATLNALHHRLVKGGSYYTSVSLVKYNDWLMSLGPYPKQLWKTMAKAHGLEDSLKLSHQSNFDEVGLTAITSIQQLYPHLQEDPELMQEATHTHFGAVKTQSPVVRIEPYKTATKGWLNVTRPAGYDLPTGWAVELQ</sequence>
<gene>
    <name evidence="2" type="ORF">DFJ43DRAFT_1063460</name>
</gene>
<dbReference type="InterPro" id="IPR052985">
    <property type="entry name" value="CoA-trans_III_biosynth/detox"/>
</dbReference>